<dbReference type="PROSITE" id="PS51257">
    <property type="entry name" value="PROKAR_LIPOPROTEIN"/>
    <property type="match status" value="1"/>
</dbReference>
<reference evidence="2 3" key="1">
    <citation type="submission" date="2020-04" db="EMBL/GenBank/DDBJ databases">
        <title>Flammeovirga sp. SR4, a novel species isolated from seawater.</title>
        <authorList>
            <person name="Wang X."/>
        </authorList>
    </citation>
    <scope>NUCLEOTIDE SEQUENCE [LARGE SCALE GENOMIC DNA]</scope>
    <source>
        <strain evidence="2 3">ATCC 23126</strain>
    </source>
</reference>
<dbReference type="Pfam" id="PF16130">
    <property type="entry name" value="DUF4842"/>
    <property type="match status" value="1"/>
</dbReference>
<dbReference type="AlphaFoldDB" id="A0A7X9RX54"/>
<organism evidence="2 3">
    <name type="scientific">Flammeovirga aprica JL-4</name>
    <dbReference type="NCBI Taxonomy" id="694437"/>
    <lineage>
        <taxon>Bacteria</taxon>
        <taxon>Pseudomonadati</taxon>
        <taxon>Bacteroidota</taxon>
        <taxon>Cytophagia</taxon>
        <taxon>Cytophagales</taxon>
        <taxon>Flammeovirgaceae</taxon>
        <taxon>Flammeovirga</taxon>
    </lineage>
</organism>
<evidence type="ECO:0000313" key="2">
    <source>
        <dbReference type="EMBL" id="NME70366.1"/>
    </source>
</evidence>
<feature type="domain" description="DUF4842" evidence="1">
    <location>
        <begin position="221"/>
        <end position="413"/>
    </location>
</feature>
<accession>A0A7X9RX54</accession>
<keyword evidence="3" id="KW-1185">Reference proteome</keyword>
<sequence length="427" mass="47275">MNRFFRTISLVLFLGYALIGCSIKDEDPSNQDPVQDGQTSLTDFDIPDNFNYETTQEINLKISSENVSEPAVYSIYTIEEGNNYQLRGKAMSDPEGNLEYNTNFSKHIQSLYIKRHSQGVDHYEVVQLISMIHKVEFTQFSQKVSASNARTLQEADSDNDGIVDALDDYPNDANKGFNNYYPSPGAYSSLAFEDLYPQRGDFDFNDIIIEYNINLVTNADNNVVELDMDFVAKSVEAELPSGFAIELPFHADSISNVTGSVLTGNVAFTGSKGLESGIVASKPVVVVFDKSTDILSGDGPVKSSDHIYITVALSNPIALSALGDVPYNPFIFVNNEREREVHLSGKTPTSKFNDAYLRAGEDVGGYKTVDNYPWGVHVPIHFAPPKENVDITNAYLNFSEFATSGGTSKGNWYTMQEGNRNSNNLHE</sequence>
<dbReference type="InterPro" id="IPR031025">
    <property type="entry name" value="LruC_dom"/>
</dbReference>
<dbReference type="InterPro" id="IPR032295">
    <property type="entry name" value="DUF4842"/>
</dbReference>
<dbReference type="NCBIfam" id="TIGR04456">
    <property type="entry name" value="LruC_dom"/>
    <property type="match status" value="1"/>
</dbReference>
<evidence type="ECO:0000313" key="3">
    <source>
        <dbReference type="Proteomes" id="UP000576082"/>
    </source>
</evidence>
<dbReference type="EMBL" id="JABANE010000062">
    <property type="protein sequence ID" value="NME70366.1"/>
    <property type="molecule type" value="Genomic_DNA"/>
</dbReference>
<name>A0A7X9RX54_9BACT</name>
<comment type="caution">
    <text evidence="2">The sequence shown here is derived from an EMBL/GenBank/DDBJ whole genome shotgun (WGS) entry which is preliminary data.</text>
</comment>
<proteinExistence type="predicted"/>
<dbReference type="RefSeq" id="WP_169658606.1">
    <property type="nucleotide sequence ID" value="NZ_JABANE010000062.1"/>
</dbReference>
<gene>
    <name evidence="2" type="ORF">HHU12_20485</name>
</gene>
<protein>
    <submittedName>
        <fullName evidence="2">LruC domain-containing protein</fullName>
    </submittedName>
</protein>
<dbReference type="Proteomes" id="UP000576082">
    <property type="component" value="Unassembled WGS sequence"/>
</dbReference>
<evidence type="ECO:0000259" key="1">
    <source>
        <dbReference type="Pfam" id="PF16130"/>
    </source>
</evidence>